<dbReference type="Proteomes" id="UP000735302">
    <property type="component" value="Unassembled WGS sequence"/>
</dbReference>
<dbReference type="AlphaFoldDB" id="A0AAV4AI56"/>
<reference evidence="1 2" key="1">
    <citation type="journal article" date="2021" name="Elife">
        <title>Chloroplast acquisition without the gene transfer in kleptoplastic sea slugs, Plakobranchus ocellatus.</title>
        <authorList>
            <person name="Maeda T."/>
            <person name="Takahashi S."/>
            <person name="Yoshida T."/>
            <person name="Shimamura S."/>
            <person name="Takaki Y."/>
            <person name="Nagai Y."/>
            <person name="Toyoda A."/>
            <person name="Suzuki Y."/>
            <person name="Arimoto A."/>
            <person name="Ishii H."/>
            <person name="Satoh N."/>
            <person name="Nishiyama T."/>
            <person name="Hasebe M."/>
            <person name="Maruyama T."/>
            <person name="Minagawa J."/>
            <person name="Obokata J."/>
            <person name="Shigenobu S."/>
        </authorList>
    </citation>
    <scope>NUCLEOTIDE SEQUENCE [LARGE SCALE GENOMIC DNA]</scope>
</reference>
<name>A0AAV4AI56_9GAST</name>
<evidence type="ECO:0000313" key="2">
    <source>
        <dbReference type="Proteomes" id="UP000735302"/>
    </source>
</evidence>
<sequence length="206" mass="22948">MLFLATAAITKSPSMWVPSSLTSATNSCPSQFFPKSNNLSSQTICRSPTQTEITSNSQTFRCAFGIKQQLKGSGVFLFQDVFGASSYRSPLYKRTSLMRVSTILLFTSGRLWCKFLPFSSLHEDVFGASSYRSPLYIRSSLVRVPTVLLFTSRHYCCGSYEFPVYIKTLLPGVSTNSSLHQDAAAVTSYDSPLYITSFFFLMSQKT</sequence>
<dbReference type="EMBL" id="BLXT01004211">
    <property type="protein sequence ID" value="GFO10856.1"/>
    <property type="molecule type" value="Genomic_DNA"/>
</dbReference>
<accession>A0AAV4AI56</accession>
<protein>
    <submittedName>
        <fullName evidence="1">Uncharacterized protein</fullName>
    </submittedName>
</protein>
<organism evidence="1 2">
    <name type="scientific">Plakobranchus ocellatus</name>
    <dbReference type="NCBI Taxonomy" id="259542"/>
    <lineage>
        <taxon>Eukaryota</taxon>
        <taxon>Metazoa</taxon>
        <taxon>Spiralia</taxon>
        <taxon>Lophotrochozoa</taxon>
        <taxon>Mollusca</taxon>
        <taxon>Gastropoda</taxon>
        <taxon>Heterobranchia</taxon>
        <taxon>Euthyneura</taxon>
        <taxon>Panpulmonata</taxon>
        <taxon>Sacoglossa</taxon>
        <taxon>Placobranchoidea</taxon>
        <taxon>Plakobranchidae</taxon>
        <taxon>Plakobranchus</taxon>
    </lineage>
</organism>
<keyword evidence="2" id="KW-1185">Reference proteome</keyword>
<gene>
    <name evidence="1" type="ORF">PoB_003736100</name>
</gene>
<evidence type="ECO:0000313" key="1">
    <source>
        <dbReference type="EMBL" id="GFO10856.1"/>
    </source>
</evidence>
<comment type="caution">
    <text evidence="1">The sequence shown here is derived from an EMBL/GenBank/DDBJ whole genome shotgun (WGS) entry which is preliminary data.</text>
</comment>
<proteinExistence type="predicted"/>